<dbReference type="AlphaFoldDB" id="A0A7D9E3N4"/>
<organism evidence="1 2">
    <name type="scientific">Paramuricea clavata</name>
    <name type="common">Red gorgonian</name>
    <name type="synonym">Violescent sea-whip</name>
    <dbReference type="NCBI Taxonomy" id="317549"/>
    <lineage>
        <taxon>Eukaryota</taxon>
        <taxon>Metazoa</taxon>
        <taxon>Cnidaria</taxon>
        <taxon>Anthozoa</taxon>
        <taxon>Octocorallia</taxon>
        <taxon>Malacalcyonacea</taxon>
        <taxon>Plexauridae</taxon>
        <taxon>Paramuricea</taxon>
    </lineage>
</organism>
<protein>
    <submittedName>
        <fullName evidence="1">Uncharacterized protein</fullName>
    </submittedName>
</protein>
<comment type="caution">
    <text evidence="1">The sequence shown here is derived from an EMBL/GenBank/DDBJ whole genome shotgun (WGS) entry which is preliminary data.</text>
</comment>
<gene>
    <name evidence="1" type="ORF">PACLA_8A073531</name>
</gene>
<keyword evidence="2" id="KW-1185">Reference proteome</keyword>
<name>A0A7D9E3N4_PARCT</name>
<proteinExistence type="predicted"/>
<reference evidence="1" key="1">
    <citation type="submission" date="2020-04" db="EMBL/GenBank/DDBJ databases">
        <authorList>
            <person name="Alioto T."/>
            <person name="Alioto T."/>
            <person name="Gomez Garrido J."/>
        </authorList>
    </citation>
    <scope>NUCLEOTIDE SEQUENCE</scope>
    <source>
        <strain evidence="1">A484AB</strain>
    </source>
</reference>
<dbReference type="EMBL" id="CACRXK020003706">
    <property type="protein sequence ID" value="CAB3999929.1"/>
    <property type="molecule type" value="Genomic_DNA"/>
</dbReference>
<accession>A0A7D9E3N4</accession>
<dbReference type="Proteomes" id="UP001152795">
    <property type="component" value="Unassembled WGS sequence"/>
</dbReference>
<evidence type="ECO:0000313" key="1">
    <source>
        <dbReference type="EMBL" id="CAB3999929.1"/>
    </source>
</evidence>
<sequence length="92" mass="10443">MILRACIKCKRFEEVNRQFKRPTRFGIRRHTRDGNSTSQTLCAGHQTTMRSSLKGSLKEEGTIKSSRRAESIGLNTIHPKEIQVSIIDANSK</sequence>
<evidence type="ECO:0000313" key="2">
    <source>
        <dbReference type="Proteomes" id="UP001152795"/>
    </source>
</evidence>
<dbReference type="OrthoDB" id="9445642at2759"/>